<evidence type="ECO:0000313" key="1">
    <source>
        <dbReference type="EMBL" id="ATF10244.1"/>
    </source>
</evidence>
<name>A0A291BB83_9GAMM</name>
<accession>A0A291BB83</accession>
<dbReference type="KEGG" id="elux:BTN50_1818"/>
<reference evidence="2" key="1">
    <citation type="submission" date="2017-04" db="EMBL/GenBank/DDBJ databases">
        <title>Genome evolution of the luminous symbionts of deep sea anglerfish.</title>
        <authorList>
            <person name="Hendry T.A."/>
        </authorList>
    </citation>
    <scope>NUCLEOTIDE SEQUENCE [LARGE SCALE GENOMIC DNA]</scope>
</reference>
<organism evidence="1 2">
    <name type="scientific">Candidatus Enterovibrio altilux</name>
    <dbReference type="NCBI Taxonomy" id="1927128"/>
    <lineage>
        <taxon>Bacteria</taxon>
        <taxon>Pseudomonadati</taxon>
        <taxon>Pseudomonadota</taxon>
        <taxon>Gammaproteobacteria</taxon>
        <taxon>Vibrionales</taxon>
        <taxon>Vibrionaceae</taxon>
        <taxon>Enterovibrio</taxon>
    </lineage>
</organism>
<evidence type="ECO:0000313" key="2">
    <source>
        <dbReference type="Proteomes" id="UP000218160"/>
    </source>
</evidence>
<dbReference type="RefSeq" id="WP_161492999.1">
    <property type="nucleotide sequence ID" value="NZ_CP020663.1"/>
</dbReference>
<dbReference type="Proteomes" id="UP000218160">
    <property type="component" value="Chromosome 2"/>
</dbReference>
<sequence length="47" mass="5370">MLIVDYISKQVQFQGIQYTMVDTDTTIENEAVVFFGLHILTKHIGLV</sequence>
<protein>
    <submittedName>
        <fullName evidence="1">Uncharacterized protein</fullName>
    </submittedName>
</protein>
<dbReference type="EMBL" id="CP020663">
    <property type="protein sequence ID" value="ATF10244.1"/>
    <property type="molecule type" value="Genomic_DNA"/>
</dbReference>
<dbReference type="AlphaFoldDB" id="A0A291BB83"/>
<keyword evidence="2" id="KW-1185">Reference proteome</keyword>
<proteinExistence type="predicted"/>
<gene>
    <name evidence="1" type="ORF">BTN50_1818</name>
</gene>